<protein>
    <submittedName>
        <fullName evidence="6">GTPase IMAP family member 4-like</fullName>
    </submittedName>
</protein>
<keyword evidence="3" id="KW-0342">GTP-binding</keyword>
<reference evidence="6 7" key="1">
    <citation type="journal article" date="2021" name="Sci. Rep.">
        <title>Chromosome anchoring in Senegalese sole (Solea senegalensis) reveals sex-associated markers and genome rearrangements in flatfish.</title>
        <authorList>
            <person name="Guerrero-Cozar I."/>
            <person name="Gomez-Garrido J."/>
            <person name="Berbel C."/>
            <person name="Martinez-Blanch J.F."/>
            <person name="Alioto T."/>
            <person name="Claros M.G."/>
            <person name="Gagnaire P.A."/>
            <person name="Manchado M."/>
        </authorList>
    </citation>
    <scope>NUCLEOTIDE SEQUENCE [LARGE SCALE GENOMIC DNA]</scope>
    <source>
        <strain evidence="6">Sse05_10M</strain>
    </source>
</reference>
<feature type="coiled-coil region" evidence="4">
    <location>
        <begin position="224"/>
        <end position="469"/>
    </location>
</feature>
<name>A0AAV6QE68_SOLSE</name>
<proteinExistence type="inferred from homology"/>
<dbReference type="CDD" id="cd01852">
    <property type="entry name" value="AIG1"/>
    <property type="match status" value="1"/>
</dbReference>
<dbReference type="Pfam" id="PF04548">
    <property type="entry name" value="AIG1"/>
    <property type="match status" value="1"/>
</dbReference>
<keyword evidence="7" id="KW-1185">Reference proteome</keyword>
<dbReference type="PANTHER" id="PTHR10903">
    <property type="entry name" value="GTPASE, IMAP FAMILY MEMBER-RELATED"/>
    <property type="match status" value="1"/>
</dbReference>
<evidence type="ECO:0000256" key="2">
    <source>
        <dbReference type="ARBA" id="ARBA00022741"/>
    </source>
</evidence>
<comment type="similarity">
    <text evidence="1">Belongs to the TRAFAC class TrmE-Era-EngA-EngB-Septin-like GTPase superfamily. AIG1/Toc34/Toc159-like paraseptin GTPase family. IAN subfamily.</text>
</comment>
<feature type="domain" description="AIG1-type G" evidence="5">
    <location>
        <begin position="27"/>
        <end position="228"/>
    </location>
</feature>
<evidence type="ECO:0000256" key="1">
    <source>
        <dbReference type="ARBA" id="ARBA00008535"/>
    </source>
</evidence>
<evidence type="ECO:0000259" key="5">
    <source>
        <dbReference type="PROSITE" id="PS51720"/>
    </source>
</evidence>
<dbReference type="GO" id="GO:0005525">
    <property type="term" value="F:GTP binding"/>
    <property type="evidence" value="ECO:0007669"/>
    <property type="project" value="UniProtKB-KW"/>
</dbReference>
<dbReference type="FunFam" id="3.40.50.300:FF:000366">
    <property type="entry name" value="GTPase, IMAP family member 2"/>
    <property type="match status" value="1"/>
</dbReference>
<dbReference type="PANTHER" id="PTHR10903:SF188">
    <property type="entry name" value="GTPASE IMAP FAMILY MEMBER 2-LIKE-RELATED"/>
    <property type="match status" value="1"/>
</dbReference>
<evidence type="ECO:0000256" key="3">
    <source>
        <dbReference type="ARBA" id="ARBA00023134"/>
    </source>
</evidence>
<dbReference type="EMBL" id="JAGKHQ010000018">
    <property type="protein sequence ID" value="KAG7486805.1"/>
    <property type="molecule type" value="Genomic_DNA"/>
</dbReference>
<gene>
    <name evidence="6" type="ORF">JOB18_039136</name>
</gene>
<dbReference type="PROSITE" id="PS51720">
    <property type="entry name" value="G_AIG1"/>
    <property type="match status" value="1"/>
</dbReference>
<accession>A0AAV6QE68</accession>
<keyword evidence="2" id="KW-0547">Nucleotide-binding</keyword>
<evidence type="ECO:0000256" key="4">
    <source>
        <dbReference type="SAM" id="Coils"/>
    </source>
</evidence>
<evidence type="ECO:0000313" key="7">
    <source>
        <dbReference type="Proteomes" id="UP000693946"/>
    </source>
</evidence>
<sequence>MNRNKMSVIGKQLSTNTFAARKPPPSTTQLRIVLLGKTGSGKSSTANSILGRKAFDSMVYSSSVTQHCRSVNGDVRGKHLVLVDTPGLLDTHQTLQDVQRELRRSVSLLYPGPHVFLLVIHIGRFTQEEKEAVRQFKQALGSKALHFTVVVFTHGDLLQKGTSVKECLIDRCKDLAELVDECGGRYCVFNNHNSKDKGQVHELLTIVDALMQSNEGSYYTSKVLQKAEEELVLELQEERRLQNEKEELEKKKQEAAIKEWYEGELEVVLQNTKREIEKLKKKRELEKQEDEKLVRQRVEAFKREIEENNRKEKEEREIQDMIRITEIRQEEEKKKEALQKKLDMVTKLLEEQAKQEEKSRRAMEEKMQKDRVENLMKEEALQKQLEKLIISLEEQRRKEEEEKKRMEDMLRNERVKNRRELDKHTENHRAEKRKTEALSNELKLIKMKMEKHKAHKESLKQQLEEILQCVRERYFKEISMLQKQCDKKCPEMCDQTDNMCSAKKHSVLTTVTGYAQAMGLVGLNAALGSIGVHICLQ</sequence>
<comment type="caution">
    <text evidence="6">The sequence shown here is derived from an EMBL/GenBank/DDBJ whole genome shotgun (WGS) entry which is preliminary data.</text>
</comment>
<dbReference type="InterPro" id="IPR006703">
    <property type="entry name" value="G_AIG1"/>
</dbReference>
<evidence type="ECO:0000313" key="6">
    <source>
        <dbReference type="EMBL" id="KAG7486805.1"/>
    </source>
</evidence>
<dbReference type="InterPro" id="IPR045058">
    <property type="entry name" value="GIMA/IAN/Toc"/>
</dbReference>
<keyword evidence="4" id="KW-0175">Coiled coil</keyword>
<dbReference type="AlphaFoldDB" id="A0AAV6QE68"/>
<dbReference type="Proteomes" id="UP000693946">
    <property type="component" value="Linkage Group LG6"/>
</dbReference>
<organism evidence="6 7">
    <name type="scientific">Solea senegalensis</name>
    <name type="common">Senegalese sole</name>
    <dbReference type="NCBI Taxonomy" id="28829"/>
    <lineage>
        <taxon>Eukaryota</taxon>
        <taxon>Metazoa</taxon>
        <taxon>Chordata</taxon>
        <taxon>Craniata</taxon>
        <taxon>Vertebrata</taxon>
        <taxon>Euteleostomi</taxon>
        <taxon>Actinopterygii</taxon>
        <taxon>Neopterygii</taxon>
        <taxon>Teleostei</taxon>
        <taxon>Neoteleostei</taxon>
        <taxon>Acanthomorphata</taxon>
        <taxon>Carangaria</taxon>
        <taxon>Pleuronectiformes</taxon>
        <taxon>Pleuronectoidei</taxon>
        <taxon>Soleidae</taxon>
        <taxon>Solea</taxon>
    </lineage>
</organism>